<evidence type="ECO:0000259" key="7">
    <source>
        <dbReference type="Pfam" id="PF00249"/>
    </source>
</evidence>
<dbReference type="NCBIfam" id="TIGR01557">
    <property type="entry name" value="myb_SHAQKYF"/>
    <property type="match status" value="1"/>
</dbReference>
<accession>A0AAV6IY41</accession>
<keyword evidence="4" id="KW-0804">Transcription</keyword>
<feature type="domain" description="MYB-CC type transcription factor LHEQLE-containing" evidence="8">
    <location>
        <begin position="334"/>
        <end position="380"/>
    </location>
</feature>
<dbReference type="Pfam" id="PF00249">
    <property type="entry name" value="Myb_DNA-binding"/>
    <property type="match status" value="1"/>
</dbReference>
<comment type="caution">
    <text evidence="9">The sequence shown here is derived from an EMBL/GenBank/DDBJ whole genome shotgun (WGS) entry which is preliminary data.</text>
</comment>
<dbReference type="InterPro" id="IPR025756">
    <property type="entry name" value="Myb_CC_LHEQLE"/>
</dbReference>
<feature type="compositionally biased region" description="Polar residues" evidence="6">
    <location>
        <begin position="41"/>
        <end position="61"/>
    </location>
</feature>
<dbReference type="AlphaFoldDB" id="A0AAV6IY41"/>
<name>A0AAV6IY41_9ERIC</name>
<dbReference type="GO" id="GO:0003700">
    <property type="term" value="F:DNA-binding transcription factor activity"/>
    <property type="evidence" value="ECO:0007669"/>
    <property type="project" value="InterPro"/>
</dbReference>
<comment type="similarity">
    <text evidence="1">Belongs to the MYB-CC family.</text>
</comment>
<gene>
    <name evidence="9" type="ORF">RHGRI_027228</name>
</gene>
<evidence type="ECO:0000256" key="2">
    <source>
        <dbReference type="ARBA" id="ARBA00023015"/>
    </source>
</evidence>
<keyword evidence="10" id="KW-1185">Reference proteome</keyword>
<feature type="region of interest" description="Disordered" evidence="6">
    <location>
        <begin position="379"/>
        <end position="457"/>
    </location>
</feature>
<evidence type="ECO:0000256" key="1">
    <source>
        <dbReference type="ARBA" id="ARBA00006783"/>
    </source>
</evidence>
<feature type="domain" description="Myb-like" evidence="7">
    <location>
        <begin position="205"/>
        <end position="255"/>
    </location>
</feature>
<evidence type="ECO:0000259" key="8">
    <source>
        <dbReference type="Pfam" id="PF14379"/>
    </source>
</evidence>
<dbReference type="InterPro" id="IPR009057">
    <property type="entry name" value="Homeodomain-like_sf"/>
</dbReference>
<protein>
    <recommendedName>
        <fullName evidence="11">HTH myb-type domain-containing protein</fullName>
    </recommendedName>
</protein>
<dbReference type="EMBL" id="JACTNZ010000009">
    <property type="protein sequence ID" value="KAG5532870.1"/>
    <property type="molecule type" value="Genomic_DNA"/>
</dbReference>
<dbReference type="SUPFAM" id="SSF46689">
    <property type="entry name" value="Homeodomain-like"/>
    <property type="match status" value="1"/>
</dbReference>
<evidence type="ECO:0000256" key="4">
    <source>
        <dbReference type="ARBA" id="ARBA00023163"/>
    </source>
</evidence>
<feature type="region of interest" description="Disordered" evidence="6">
    <location>
        <begin position="28"/>
        <end position="62"/>
    </location>
</feature>
<evidence type="ECO:0000256" key="3">
    <source>
        <dbReference type="ARBA" id="ARBA00023054"/>
    </source>
</evidence>
<dbReference type="InterPro" id="IPR006447">
    <property type="entry name" value="Myb_dom_plants"/>
</dbReference>
<dbReference type="Pfam" id="PF14379">
    <property type="entry name" value="Myb_CC_LHEQLE"/>
    <property type="match status" value="1"/>
</dbReference>
<keyword evidence="2" id="KW-0805">Transcription regulation</keyword>
<evidence type="ECO:0000256" key="5">
    <source>
        <dbReference type="ARBA" id="ARBA00023242"/>
    </source>
</evidence>
<evidence type="ECO:0000313" key="10">
    <source>
        <dbReference type="Proteomes" id="UP000823749"/>
    </source>
</evidence>
<evidence type="ECO:0008006" key="11">
    <source>
        <dbReference type="Google" id="ProtNLM"/>
    </source>
</evidence>
<organism evidence="9 10">
    <name type="scientific">Rhododendron griersonianum</name>
    <dbReference type="NCBI Taxonomy" id="479676"/>
    <lineage>
        <taxon>Eukaryota</taxon>
        <taxon>Viridiplantae</taxon>
        <taxon>Streptophyta</taxon>
        <taxon>Embryophyta</taxon>
        <taxon>Tracheophyta</taxon>
        <taxon>Spermatophyta</taxon>
        <taxon>Magnoliopsida</taxon>
        <taxon>eudicotyledons</taxon>
        <taxon>Gunneridae</taxon>
        <taxon>Pentapetalae</taxon>
        <taxon>asterids</taxon>
        <taxon>Ericales</taxon>
        <taxon>Ericaceae</taxon>
        <taxon>Ericoideae</taxon>
        <taxon>Rhodoreae</taxon>
        <taxon>Rhododendron</taxon>
    </lineage>
</organism>
<keyword evidence="3" id="KW-0175">Coiled coil</keyword>
<feature type="compositionally biased region" description="Polar residues" evidence="6">
    <location>
        <begin position="403"/>
        <end position="413"/>
    </location>
</feature>
<sequence>MYSSLPVYPAPLKETYPKQELVMHSISSRPTPLASDGGTSGHMSSSVSGYPTEANFSSASAQARRPDNYPFISNSSSVQSMQQVSHQMENSDVFWRAEPLQDFLDFSENISAQNGQVESSISVMASEEHVKRTNWQEWADQLITTDDALDSCWSDVLVDGDVPDLKPMVMEPSTGVSVPQTQVPLHHPISSGGSPSPAVPQHKARMRWTPEHHEAFVEAVNKLGGSERATPKCVLKLMDVEGLTIYHVKSHLQAWILLFVFSLQNWFQCLSTSLDILFLNFRNIEQPDTNQSHQKNDNPCKLIALSLHIAGRPEKKSAPVEEITSLDLKNRSMGITEALKLQMEVQKQLHEQLEIQRNLQLRIEEQGRYLQMMFEKQKKMDDERLKASSSNPNEPPTPLPTTVVQASLPSEDSTASKHDYVKTGSGGASATTALEETPHDPNARGSSPRPTKRARGD</sequence>
<dbReference type="Proteomes" id="UP000823749">
    <property type="component" value="Chromosome 9"/>
</dbReference>
<dbReference type="Gene3D" id="1.10.10.60">
    <property type="entry name" value="Homeodomain-like"/>
    <property type="match status" value="1"/>
</dbReference>
<keyword evidence="5" id="KW-0539">Nucleus</keyword>
<proteinExistence type="inferred from homology"/>
<evidence type="ECO:0000256" key="6">
    <source>
        <dbReference type="SAM" id="MobiDB-lite"/>
    </source>
</evidence>
<dbReference type="InterPro" id="IPR001005">
    <property type="entry name" value="SANT/Myb"/>
</dbReference>
<dbReference type="GO" id="GO:0003677">
    <property type="term" value="F:DNA binding"/>
    <property type="evidence" value="ECO:0007669"/>
    <property type="project" value="InterPro"/>
</dbReference>
<dbReference type="PANTHER" id="PTHR31499">
    <property type="entry name" value="MYB FAMILY TRANSCRIPTION FACTOR PHL11"/>
    <property type="match status" value="1"/>
</dbReference>
<dbReference type="InterPro" id="IPR046955">
    <property type="entry name" value="PHR1-like"/>
</dbReference>
<dbReference type="PANTHER" id="PTHR31499:SF80">
    <property type="entry name" value="HTH MYB-TYPE DOMAIN-CONTAINING PROTEIN"/>
    <property type="match status" value="1"/>
</dbReference>
<evidence type="ECO:0000313" key="9">
    <source>
        <dbReference type="EMBL" id="KAG5532870.1"/>
    </source>
</evidence>
<reference evidence="9" key="1">
    <citation type="submission" date="2020-08" db="EMBL/GenBank/DDBJ databases">
        <title>Plant Genome Project.</title>
        <authorList>
            <person name="Zhang R.-G."/>
        </authorList>
    </citation>
    <scope>NUCLEOTIDE SEQUENCE</scope>
    <source>
        <strain evidence="9">WSP0</strain>
        <tissue evidence="9">Leaf</tissue>
    </source>
</reference>